<comment type="caution">
    <text evidence="2">The sequence shown here is derived from an EMBL/GenBank/DDBJ whole genome shotgun (WGS) entry which is preliminary data.</text>
</comment>
<dbReference type="EMBL" id="CAXJRC010000022">
    <property type="protein sequence ID" value="CAL2107017.1"/>
    <property type="molecule type" value="Genomic_DNA"/>
</dbReference>
<dbReference type="InterPro" id="IPR010982">
    <property type="entry name" value="Lambda_DNA-bd_dom_sf"/>
</dbReference>
<dbReference type="CDD" id="cd00093">
    <property type="entry name" value="HTH_XRE"/>
    <property type="match status" value="1"/>
</dbReference>
<reference evidence="2 3" key="1">
    <citation type="submission" date="2024-05" db="EMBL/GenBank/DDBJ databases">
        <authorList>
            <person name="Duchaud E."/>
        </authorList>
    </citation>
    <scope>NUCLEOTIDE SEQUENCE [LARGE SCALE GENOMIC DNA]</scope>
    <source>
        <strain evidence="2">Ena-SAMPLE-TAB-13-05-2024-13:56:06:370-140305</strain>
    </source>
</reference>
<organism evidence="2 3">
    <name type="scientific">Tenacibaculum vairaonense</name>
    <dbReference type="NCBI Taxonomy" id="3137860"/>
    <lineage>
        <taxon>Bacteria</taxon>
        <taxon>Pseudomonadati</taxon>
        <taxon>Bacteroidota</taxon>
        <taxon>Flavobacteriia</taxon>
        <taxon>Flavobacteriales</taxon>
        <taxon>Flavobacteriaceae</taxon>
        <taxon>Tenacibaculum</taxon>
    </lineage>
</organism>
<dbReference type="Proteomes" id="UP001497602">
    <property type="component" value="Unassembled WGS sequence"/>
</dbReference>
<evidence type="ECO:0000313" key="3">
    <source>
        <dbReference type="Proteomes" id="UP001497602"/>
    </source>
</evidence>
<dbReference type="Gene3D" id="1.10.260.40">
    <property type="entry name" value="lambda repressor-like DNA-binding domains"/>
    <property type="match status" value="1"/>
</dbReference>
<proteinExistence type="predicted"/>
<protein>
    <submittedName>
        <fullName evidence="2">Helix-turn-helix domain-containing protein</fullName>
    </submittedName>
</protein>
<dbReference type="Pfam" id="PF13443">
    <property type="entry name" value="HTH_26"/>
    <property type="match status" value="1"/>
</dbReference>
<gene>
    <name evidence="2" type="ORF">T190115A13A_20297</name>
</gene>
<keyword evidence="3" id="KW-1185">Reference proteome</keyword>
<evidence type="ECO:0000313" key="2">
    <source>
        <dbReference type="EMBL" id="CAL2107017.1"/>
    </source>
</evidence>
<dbReference type="InterPro" id="IPR001387">
    <property type="entry name" value="Cro/C1-type_HTH"/>
</dbReference>
<name>A0ABP1F9G1_9FLAO</name>
<feature type="domain" description="HTH cro/C1-type" evidence="1">
    <location>
        <begin position="17"/>
        <end position="68"/>
    </location>
</feature>
<dbReference type="PROSITE" id="PS50943">
    <property type="entry name" value="HTH_CROC1"/>
    <property type="match status" value="1"/>
</dbReference>
<sequence>MILTKDEITLRKIALCVKTLRSEYNVTLNEFYIDTGIHLARIEQGKTNVTVFTLQKICDYFDITMSDFFSMIEEI</sequence>
<dbReference type="RefSeq" id="WP_348705226.1">
    <property type="nucleotide sequence ID" value="NZ_CAXIYA010000033.1"/>
</dbReference>
<dbReference type="SMART" id="SM00530">
    <property type="entry name" value="HTH_XRE"/>
    <property type="match status" value="1"/>
</dbReference>
<evidence type="ECO:0000259" key="1">
    <source>
        <dbReference type="PROSITE" id="PS50943"/>
    </source>
</evidence>
<dbReference type="SUPFAM" id="SSF47413">
    <property type="entry name" value="lambda repressor-like DNA-binding domains"/>
    <property type="match status" value="1"/>
</dbReference>
<accession>A0ABP1F9G1</accession>